<evidence type="ECO:0000313" key="4">
    <source>
        <dbReference type="EMBL" id="KAJ2800729.1"/>
    </source>
</evidence>
<proteinExistence type="inferred from homology"/>
<dbReference type="GO" id="GO:0000447">
    <property type="term" value="P:endonucleolytic cleavage in ITS1 to separate SSU-rRNA from 5.8S rRNA and LSU-rRNA from tricistronic rRNA transcript (SSU-rRNA, 5.8S rRNA, LSU-rRNA)"/>
    <property type="evidence" value="ECO:0007669"/>
    <property type="project" value="TreeGrafter"/>
</dbReference>
<feature type="region of interest" description="Disordered" evidence="2">
    <location>
        <begin position="582"/>
        <end position="627"/>
    </location>
</feature>
<sequence length="627" mass="70464">MSEHSGSDAGSDIAALDIAKVDKKKLLRASERRRRANDEYGNIEDYLSGNSSGSDDDEGEGGDGVSSSDSDVEEDENGELITPELDVQIMKTLSALRSKDKRVYDSDVSFFSEDAIKRSKDAWKSKQEASRQDTSKALTLSEYQHKINVEHGGVVNEDDELRKAVPSMTHVEEQEALKTAFKEAAQTDESDAEDDLLVKKEKSKEESVREDAEYRKFLLESVGGDLEDKKALEGWASTVSASGEPADNNGEQAFLMNYILNRGWMNQDVGPAADELEAKAIVDKEEDDDLMERADKFESQYNFRFSEEGGTQIKTYSREIEGSLRRKDSRRKLARERAKERKAERKQKKAEELKQLKNQKKKDILEKLKEIQGIAGNKSVGFDMLDLDGDFDPAKFDKQMQQLFANADQDQDDSVKPTWEDDIDIGDIVSDAGHDDGADGFKRGQSSKPDVGDDDFIMDADYLEDGHHRDAVDHATLNATAAGLKDKVSEYMDKNYQLEFEDIIGDDLPTRFKYTKVRAIDYGLTPAEILLADDNLLNEYASVKRIAAYRPDWKIEDDISSHTNRKRMIYIKKKAAAQRKDWENELKAQAGSVSKKRSAKTGLAKKDKKSKKSKTDDATKAPVSKED</sequence>
<dbReference type="InterPro" id="IPR018034">
    <property type="entry name" value="Kri1"/>
</dbReference>
<dbReference type="InterPro" id="IPR024626">
    <property type="entry name" value="Kri1-like_C"/>
</dbReference>
<dbReference type="EMBL" id="JANBUO010000933">
    <property type="protein sequence ID" value="KAJ2800729.1"/>
    <property type="molecule type" value="Genomic_DNA"/>
</dbReference>
<feature type="compositionally biased region" description="Basic and acidic residues" evidence="2">
    <location>
        <begin position="335"/>
        <end position="355"/>
    </location>
</feature>
<protein>
    <submittedName>
        <fullName evidence="4">Kinetochore protein Spc24</fullName>
    </submittedName>
</protein>
<accession>A0A9W8LSI8</accession>
<feature type="region of interest" description="Disordered" evidence="2">
    <location>
        <begin position="316"/>
        <end position="355"/>
    </location>
</feature>
<feature type="non-terminal residue" evidence="4">
    <location>
        <position position="627"/>
    </location>
</feature>
<dbReference type="Proteomes" id="UP001140094">
    <property type="component" value="Unassembled WGS sequence"/>
</dbReference>
<feature type="region of interest" description="Disordered" evidence="2">
    <location>
        <begin position="434"/>
        <end position="453"/>
    </location>
</feature>
<dbReference type="AlphaFoldDB" id="A0A9W8LSI8"/>
<comment type="similarity">
    <text evidence="1">Belongs to the KRI1 family.</text>
</comment>
<gene>
    <name evidence="4" type="primary">kri1</name>
    <name evidence="4" type="ORF">H4R20_003953</name>
</gene>
<keyword evidence="5" id="KW-1185">Reference proteome</keyword>
<feature type="compositionally biased region" description="Acidic residues" evidence="2">
    <location>
        <begin position="186"/>
        <end position="195"/>
    </location>
</feature>
<evidence type="ECO:0000259" key="3">
    <source>
        <dbReference type="Pfam" id="PF12936"/>
    </source>
</evidence>
<feature type="compositionally biased region" description="Basic and acidic residues" evidence="2">
    <location>
        <begin position="196"/>
        <end position="205"/>
    </location>
</feature>
<reference evidence="4" key="1">
    <citation type="submission" date="2022-07" db="EMBL/GenBank/DDBJ databases">
        <title>Phylogenomic reconstructions and comparative analyses of Kickxellomycotina fungi.</title>
        <authorList>
            <person name="Reynolds N.K."/>
            <person name="Stajich J.E."/>
            <person name="Barry K."/>
            <person name="Grigoriev I.V."/>
            <person name="Crous P."/>
            <person name="Smith M.E."/>
        </authorList>
    </citation>
    <scope>NUCLEOTIDE SEQUENCE</scope>
    <source>
        <strain evidence="4">NRRL 1565</strain>
    </source>
</reference>
<dbReference type="Pfam" id="PF12936">
    <property type="entry name" value="Kri1_C"/>
    <property type="match status" value="1"/>
</dbReference>
<feature type="compositionally biased region" description="Basic and acidic residues" evidence="2">
    <location>
        <begin position="316"/>
        <end position="326"/>
    </location>
</feature>
<comment type="caution">
    <text evidence="4">The sequence shown here is derived from an EMBL/GenBank/DDBJ whole genome shotgun (WGS) entry which is preliminary data.</text>
</comment>
<organism evidence="4 5">
    <name type="scientific">Coemansia guatemalensis</name>
    <dbReference type="NCBI Taxonomy" id="2761395"/>
    <lineage>
        <taxon>Eukaryota</taxon>
        <taxon>Fungi</taxon>
        <taxon>Fungi incertae sedis</taxon>
        <taxon>Zoopagomycota</taxon>
        <taxon>Kickxellomycotina</taxon>
        <taxon>Kickxellomycetes</taxon>
        <taxon>Kickxellales</taxon>
        <taxon>Kickxellaceae</taxon>
        <taxon>Coemansia</taxon>
    </lineage>
</organism>
<dbReference type="PANTHER" id="PTHR14490:SF5">
    <property type="entry name" value="PROTEIN KRI1 HOMOLOG"/>
    <property type="match status" value="1"/>
</dbReference>
<evidence type="ECO:0000313" key="5">
    <source>
        <dbReference type="Proteomes" id="UP001140094"/>
    </source>
</evidence>
<dbReference type="GO" id="GO:0005730">
    <property type="term" value="C:nucleolus"/>
    <property type="evidence" value="ECO:0007669"/>
    <property type="project" value="TreeGrafter"/>
</dbReference>
<dbReference type="PANTHER" id="PTHR14490">
    <property type="entry name" value="ZINC FINGER, ZZ TYPE"/>
    <property type="match status" value="1"/>
</dbReference>
<dbReference type="GO" id="GO:0030686">
    <property type="term" value="C:90S preribosome"/>
    <property type="evidence" value="ECO:0007669"/>
    <property type="project" value="TreeGrafter"/>
</dbReference>
<feature type="domain" description="Kri1-like C-terminal" evidence="3">
    <location>
        <begin position="487"/>
        <end position="574"/>
    </location>
</feature>
<dbReference type="OrthoDB" id="10252032at2759"/>
<feature type="region of interest" description="Disordered" evidence="2">
    <location>
        <begin position="182"/>
        <end position="205"/>
    </location>
</feature>
<feature type="region of interest" description="Disordered" evidence="2">
    <location>
        <begin position="30"/>
        <end position="84"/>
    </location>
</feature>
<feature type="compositionally biased region" description="Basic and acidic residues" evidence="2">
    <location>
        <begin position="613"/>
        <end position="627"/>
    </location>
</feature>
<dbReference type="Pfam" id="PF05178">
    <property type="entry name" value="Kri1"/>
    <property type="match status" value="1"/>
</dbReference>
<name>A0A9W8LSI8_9FUNG</name>
<evidence type="ECO:0000256" key="2">
    <source>
        <dbReference type="SAM" id="MobiDB-lite"/>
    </source>
</evidence>
<evidence type="ECO:0000256" key="1">
    <source>
        <dbReference type="ARBA" id="ARBA00007473"/>
    </source>
</evidence>